<gene>
    <name evidence="1" type="ORF">S01H1_59877</name>
</gene>
<organism evidence="1">
    <name type="scientific">marine sediment metagenome</name>
    <dbReference type="NCBI Taxonomy" id="412755"/>
    <lineage>
        <taxon>unclassified sequences</taxon>
        <taxon>metagenomes</taxon>
        <taxon>ecological metagenomes</taxon>
    </lineage>
</organism>
<accession>X0WTZ1</accession>
<dbReference type="Pfam" id="PF02596">
    <property type="entry name" value="DUF169"/>
    <property type="match status" value="1"/>
</dbReference>
<dbReference type="EMBL" id="BARS01039189">
    <property type="protein sequence ID" value="GAG16196.1"/>
    <property type="molecule type" value="Genomic_DNA"/>
</dbReference>
<protein>
    <submittedName>
        <fullName evidence="1">Uncharacterized protein</fullName>
    </submittedName>
</protein>
<proteinExistence type="predicted"/>
<sequence>MGWTKIEPDLILLSLNPARTNRVIEGICDQTAEKIVAENSGRGGLCCWGIAPTINTGKPTYVIPTFGEYRFTGDSDDDMWFILPVSYLEPLVKGFEHMYKAGWRYPIPRFVEHEPRWPDGMYGWETYEAFNEKKAKGENYEEFKDNWMGTYTDKDWFEK</sequence>
<dbReference type="AlphaFoldDB" id="X0WTZ1"/>
<dbReference type="InterPro" id="IPR003748">
    <property type="entry name" value="DUF169"/>
</dbReference>
<comment type="caution">
    <text evidence="1">The sequence shown here is derived from an EMBL/GenBank/DDBJ whole genome shotgun (WGS) entry which is preliminary data.</text>
</comment>
<reference evidence="1" key="1">
    <citation type="journal article" date="2014" name="Front. Microbiol.">
        <title>High frequency of phylogenetically diverse reductive dehalogenase-homologous genes in deep subseafloor sedimentary metagenomes.</title>
        <authorList>
            <person name="Kawai M."/>
            <person name="Futagami T."/>
            <person name="Toyoda A."/>
            <person name="Takaki Y."/>
            <person name="Nishi S."/>
            <person name="Hori S."/>
            <person name="Arai W."/>
            <person name="Tsubouchi T."/>
            <person name="Morono Y."/>
            <person name="Uchiyama I."/>
            <person name="Ito T."/>
            <person name="Fujiyama A."/>
            <person name="Inagaki F."/>
            <person name="Takami H."/>
        </authorList>
    </citation>
    <scope>NUCLEOTIDE SEQUENCE</scope>
    <source>
        <strain evidence="1">Expedition CK06-06</strain>
    </source>
</reference>
<name>X0WTZ1_9ZZZZ</name>
<evidence type="ECO:0000313" key="1">
    <source>
        <dbReference type="EMBL" id="GAG16196.1"/>
    </source>
</evidence>